<evidence type="ECO:0000313" key="2">
    <source>
        <dbReference type="Proteomes" id="UP000011513"/>
    </source>
</evidence>
<reference evidence="1 2" key="1">
    <citation type="journal article" date="2014" name="PLoS Genet.">
        <title>Phylogenetically driven sequencing of extremely halophilic archaea reveals strategies for static and dynamic osmo-response.</title>
        <authorList>
            <person name="Becker E.A."/>
            <person name="Seitzer P.M."/>
            <person name="Tritt A."/>
            <person name="Larsen D."/>
            <person name="Krusor M."/>
            <person name="Yao A.I."/>
            <person name="Wu D."/>
            <person name="Madern D."/>
            <person name="Eisen J.A."/>
            <person name="Darling A.E."/>
            <person name="Facciotti M.T."/>
        </authorList>
    </citation>
    <scope>NUCLEOTIDE SEQUENCE [LARGE SCALE GENOMIC DNA]</scope>
    <source>
        <strain evidence="1 2">JCM 14848</strain>
    </source>
</reference>
<evidence type="ECO:0000313" key="1">
    <source>
        <dbReference type="EMBL" id="ELZ26675.1"/>
    </source>
</evidence>
<name>M0CTU9_HALPD</name>
<dbReference type="Proteomes" id="UP000011513">
    <property type="component" value="Unassembled WGS sequence"/>
</dbReference>
<keyword evidence="2" id="KW-1185">Reference proteome</keyword>
<proteinExistence type="predicted"/>
<gene>
    <name evidence="1" type="ORF">C474_18580</name>
</gene>
<organism evidence="1 2">
    <name type="scientific">Halogeometricum pallidum JCM 14848</name>
    <dbReference type="NCBI Taxonomy" id="1227487"/>
    <lineage>
        <taxon>Archaea</taxon>
        <taxon>Methanobacteriati</taxon>
        <taxon>Methanobacteriota</taxon>
        <taxon>Stenosarchaea group</taxon>
        <taxon>Halobacteria</taxon>
        <taxon>Halobacteriales</taxon>
        <taxon>Haloferacaceae</taxon>
        <taxon>Halogeometricum</taxon>
    </lineage>
</organism>
<comment type="caution">
    <text evidence="1">The sequence shown here is derived from an EMBL/GenBank/DDBJ whole genome shotgun (WGS) entry which is preliminary data.</text>
</comment>
<dbReference type="InParanoid" id="M0CTU9"/>
<protein>
    <submittedName>
        <fullName evidence="1">Uncharacterized protein</fullName>
    </submittedName>
</protein>
<dbReference type="EMBL" id="AOIV01000042">
    <property type="protein sequence ID" value="ELZ26675.1"/>
    <property type="molecule type" value="Genomic_DNA"/>
</dbReference>
<dbReference type="eggNOG" id="ENOG502N61U">
    <property type="taxonomic scope" value="Archaea"/>
</dbReference>
<sequence>MNRIHRELTGTQGEFGRWQQVQEEYGSQEWDDNSFEEFLRVCRQYVEGDIEEISEAYLDILEPEELSQDLITDTLKSNLAGDEVNRREGFQYRRRDDGRVSASYYYFTTDIEITENLEIEDIPNQKRIPLKFDPERRLIIVETTMPARVQKAKSVINEKTILDVATTGNLNLVEQEAESRVRSFIDSFERADTDSAEEQNE</sequence>
<dbReference type="AlphaFoldDB" id="M0CTU9"/>
<accession>M0CTU9</accession>